<dbReference type="Pfam" id="PF12729">
    <property type="entry name" value="4HB_MCP_1"/>
    <property type="match status" value="1"/>
</dbReference>
<comment type="caution">
    <text evidence="9">The sequence shown here is derived from an EMBL/GenBank/DDBJ whole genome shotgun (WGS) entry which is preliminary data.</text>
</comment>
<keyword evidence="1 6" id="KW-0812">Transmembrane</keyword>
<name>A0AAE3YU95_9ACTN</name>
<dbReference type="RefSeq" id="WP_310371905.1">
    <property type="nucleotide sequence ID" value="NZ_JAVDYB010000001.1"/>
</dbReference>
<sequence>MTGPVAAFRNLRVAGKLALSFTVVLLLALVIGLVGMVQLRQAQDRLQGMYRDSLQAIYWLGLVDTANQEAARELFNYAIAPTEAEIAQVQEEIATTDETLDTNWGLYTATDMTGREEARDRFDAALAEFRQVRTGTLIPAAESSDFDAFLTAYNAQGKALETAMSAALDDLQTIEDTAAQRALDDATSASRAATLLIWLLIAGAVAVSVVVVIVVSRMIAGPLTRTVAVLNGLAEGRLDERLDVTSRDEVGRMATSLNAALDRISGAMREIATNVDTLASASEELSAVAGTVNDSAARSSAQAQAASSAAEQISVNISTIAAGSDEIGASISEIARSTSSAADVAAGAVTASARAGEILDQLGASSAEIGNVVKLITSIAEQTNLLALNATIEAARAGDAGKGFAVVASEVKDLAQETARATGDISARVAAIQSDADAAVAAIAAISDVIEQINATQTAIAAAVEQQTATTAEMSRNVNEVATGSSEISSNVTGVAEAAAETTGAAANTEQTSAELARVAAALQRNLALFRY</sequence>
<proteinExistence type="inferred from homology"/>
<comment type="similarity">
    <text evidence="4">Belongs to the methyl-accepting chemotaxis (MCP) protein family.</text>
</comment>
<dbReference type="GO" id="GO:0004888">
    <property type="term" value="F:transmembrane signaling receptor activity"/>
    <property type="evidence" value="ECO:0007669"/>
    <property type="project" value="InterPro"/>
</dbReference>
<dbReference type="EMBL" id="JAVDYB010000001">
    <property type="protein sequence ID" value="MDR7278776.1"/>
    <property type="molecule type" value="Genomic_DNA"/>
</dbReference>
<evidence type="ECO:0000313" key="10">
    <source>
        <dbReference type="Proteomes" id="UP001183643"/>
    </source>
</evidence>
<dbReference type="PRINTS" id="PR00260">
    <property type="entry name" value="CHEMTRNSDUCR"/>
</dbReference>
<evidence type="ECO:0000313" key="9">
    <source>
        <dbReference type="EMBL" id="MDR7278776.1"/>
    </source>
</evidence>
<dbReference type="InterPro" id="IPR004089">
    <property type="entry name" value="MCPsignal_dom"/>
</dbReference>
<accession>A0AAE3YU95</accession>
<dbReference type="SMART" id="SM00304">
    <property type="entry name" value="HAMP"/>
    <property type="match status" value="1"/>
</dbReference>
<dbReference type="AlphaFoldDB" id="A0AAE3YU95"/>
<keyword evidence="6" id="KW-0472">Membrane</keyword>
<dbReference type="CDD" id="cd06225">
    <property type="entry name" value="HAMP"/>
    <property type="match status" value="1"/>
</dbReference>
<dbReference type="InterPro" id="IPR004090">
    <property type="entry name" value="Chemotax_Me-accpt_rcpt"/>
</dbReference>
<dbReference type="PROSITE" id="PS50111">
    <property type="entry name" value="CHEMOTAXIS_TRANSDUC_2"/>
    <property type="match status" value="1"/>
</dbReference>
<evidence type="ECO:0000256" key="2">
    <source>
        <dbReference type="ARBA" id="ARBA00022989"/>
    </source>
</evidence>
<gene>
    <name evidence="9" type="ORF">J2S41_005554</name>
</gene>
<dbReference type="GO" id="GO:0016020">
    <property type="term" value="C:membrane"/>
    <property type="evidence" value="ECO:0007669"/>
    <property type="project" value="InterPro"/>
</dbReference>
<keyword evidence="10" id="KW-1185">Reference proteome</keyword>
<keyword evidence="3 5" id="KW-0807">Transducer</keyword>
<evidence type="ECO:0000259" key="8">
    <source>
        <dbReference type="PROSITE" id="PS50885"/>
    </source>
</evidence>
<organism evidence="9 10">
    <name type="scientific">Catenuloplanes atrovinosus</name>
    <dbReference type="NCBI Taxonomy" id="137266"/>
    <lineage>
        <taxon>Bacteria</taxon>
        <taxon>Bacillati</taxon>
        <taxon>Actinomycetota</taxon>
        <taxon>Actinomycetes</taxon>
        <taxon>Micromonosporales</taxon>
        <taxon>Micromonosporaceae</taxon>
        <taxon>Catenuloplanes</taxon>
    </lineage>
</organism>
<dbReference type="PROSITE" id="PS50885">
    <property type="entry name" value="HAMP"/>
    <property type="match status" value="1"/>
</dbReference>
<dbReference type="Gene3D" id="1.10.287.950">
    <property type="entry name" value="Methyl-accepting chemotaxis protein"/>
    <property type="match status" value="1"/>
</dbReference>
<dbReference type="Proteomes" id="UP001183643">
    <property type="component" value="Unassembled WGS sequence"/>
</dbReference>
<dbReference type="PANTHER" id="PTHR32089">
    <property type="entry name" value="METHYL-ACCEPTING CHEMOTAXIS PROTEIN MCPB"/>
    <property type="match status" value="1"/>
</dbReference>
<feature type="transmembrane region" description="Helical" evidence="6">
    <location>
        <begin position="195"/>
        <end position="215"/>
    </location>
</feature>
<dbReference type="GO" id="GO:0007165">
    <property type="term" value="P:signal transduction"/>
    <property type="evidence" value="ECO:0007669"/>
    <property type="project" value="UniProtKB-KW"/>
</dbReference>
<dbReference type="InterPro" id="IPR024478">
    <property type="entry name" value="HlyB_4HB_MCP"/>
</dbReference>
<dbReference type="Pfam" id="PF00015">
    <property type="entry name" value="MCPsignal"/>
    <property type="match status" value="1"/>
</dbReference>
<evidence type="ECO:0000256" key="4">
    <source>
        <dbReference type="ARBA" id="ARBA00029447"/>
    </source>
</evidence>
<reference evidence="9" key="1">
    <citation type="submission" date="2023-07" db="EMBL/GenBank/DDBJ databases">
        <title>Sequencing the genomes of 1000 actinobacteria strains.</title>
        <authorList>
            <person name="Klenk H.-P."/>
        </authorList>
    </citation>
    <scope>NUCLEOTIDE SEQUENCE</scope>
    <source>
        <strain evidence="9">DSM 44707</strain>
    </source>
</reference>
<dbReference type="SUPFAM" id="SSF58104">
    <property type="entry name" value="Methyl-accepting chemotaxis protein (MCP) signaling domain"/>
    <property type="match status" value="1"/>
</dbReference>
<dbReference type="Pfam" id="PF00672">
    <property type="entry name" value="HAMP"/>
    <property type="match status" value="1"/>
</dbReference>
<dbReference type="PANTHER" id="PTHR32089:SF112">
    <property type="entry name" value="LYSOZYME-LIKE PROTEIN-RELATED"/>
    <property type="match status" value="1"/>
</dbReference>
<protein>
    <submittedName>
        <fullName evidence="9">Methyl-accepting chemotaxis protein</fullName>
    </submittedName>
</protein>
<dbReference type="SMART" id="SM00283">
    <property type="entry name" value="MA"/>
    <property type="match status" value="1"/>
</dbReference>
<evidence type="ECO:0000256" key="6">
    <source>
        <dbReference type="SAM" id="Phobius"/>
    </source>
</evidence>
<dbReference type="GO" id="GO:0006935">
    <property type="term" value="P:chemotaxis"/>
    <property type="evidence" value="ECO:0007669"/>
    <property type="project" value="InterPro"/>
</dbReference>
<feature type="domain" description="Methyl-accepting transducer" evidence="7">
    <location>
        <begin position="274"/>
        <end position="503"/>
    </location>
</feature>
<evidence type="ECO:0000256" key="5">
    <source>
        <dbReference type="PROSITE-ProRule" id="PRU00284"/>
    </source>
</evidence>
<dbReference type="InterPro" id="IPR003660">
    <property type="entry name" value="HAMP_dom"/>
</dbReference>
<evidence type="ECO:0000259" key="7">
    <source>
        <dbReference type="PROSITE" id="PS50111"/>
    </source>
</evidence>
<feature type="transmembrane region" description="Helical" evidence="6">
    <location>
        <begin position="17"/>
        <end position="39"/>
    </location>
</feature>
<evidence type="ECO:0000256" key="3">
    <source>
        <dbReference type="ARBA" id="ARBA00023224"/>
    </source>
</evidence>
<evidence type="ECO:0000256" key="1">
    <source>
        <dbReference type="ARBA" id="ARBA00022692"/>
    </source>
</evidence>
<keyword evidence="2 6" id="KW-1133">Transmembrane helix</keyword>
<feature type="domain" description="HAMP" evidence="8">
    <location>
        <begin position="217"/>
        <end position="269"/>
    </location>
</feature>